<proteinExistence type="predicted"/>
<protein>
    <submittedName>
        <fullName evidence="2">p35 lipoprotein family protein</fullName>
    </submittedName>
</protein>
<keyword evidence="1" id="KW-0732">Signal</keyword>
<dbReference type="Proteomes" id="UP000028523">
    <property type="component" value="Unassembled WGS sequence"/>
</dbReference>
<feature type="chain" id="PRO_5001782832" evidence="1">
    <location>
        <begin position="30"/>
        <end position="511"/>
    </location>
</feature>
<evidence type="ECO:0000256" key="1">
    <source>
        <dbReference type="SAM" id="SignalP"/>
    </source>
</evidence>
<dbReference type="RefSeq" id="WP_036451134.1">
    <property type="nucleotide sequence ID" value="NZ_AWQU01000022.1"/>
</dbReference>
<accession>A0A084U4X1</accession>
<evidence type="ECO:0000313" key="2">
    <source>
        <dbReference type="EMBL" id="KFB08007.1"/>
    </source>
</evidence>
<keyword evidence="3" id="KW-1185">Reference proteome</keyword>
<gene>
    <name evidence="2" type="ORF">P271_874</name>
</gene>
<dbReference type="PROSITE" id="PS51257">
    <property type="entry name" value="PROKAR_LIPOPROTEIN"/>
    <property type="match status" value="1"/>
</dbReference>
<dbReference type="AlphaFoldDB" id="A0A084U4X1"/>
<dbReference type="EMBL" id="AWQU01000022">
    <property type="protein sequence ID" value="KFB08007.1"/>
    <property type="molecule type" value="Genomic_DNA"/>
</dbReference>
<dbReference type="Pfam" id="PF07668">
    <property type="entry name" value="MpPF1"/>
    <property type="match status" value="1"/>
</dbReference>
<feature type="signal peptide" evidence="1">
    <location>
        <begin position="1"/>
        <end position="29"/>
    </location>
</feature>
<dbReference type="InterPro" id="IPR011653">
    <property type="entry name" value="Lipoprotein_p35"/>
</dbReference>
<dbReference type="GO" id="GO:0016020">
    <property type="term" value="C:membrane"/>
    <property type="evidence" value="ECO:0007669"/>
    <property type="project" value="InterPro"/>
</dbReference>
<comment type="caution">
    <text evidence="2">The sequence shown here is derived from an EMBL/GenBank/DDBJ whole genome shotgun (WGS) entry which is preliminary data.</text>
</comment>
<keyword evidence="2" id="KW-0449">Lipoprotein</keyword>
<sequence length="511" mass="56285">MKNKKTKWIKLLSIGGAVMAIGAVPIAMTACAKKSTSQTVTKVTPKIKSNITLVGKFSDLVSADVGTTTDQLISQDLQKDLSKVVDNSEQLKDAKVTFNSNLTDDDKKFNDGTKNYDDWKSSASSNIVYYSSTSEQLTVKSTKDLNQQLTPTALSDIMKKAGFNEATNKDFKLNDVNKIGVDKDMLHVSVTATNKSGLKTGDTEIDLVIPTSDINFAPEKATVEISGTNVDTKKQQVTFKYDVGIDSSVNYTLNKLDLNEGKKIENNIDVLEALGWKQVQATGKQLSRNALVSTFVEKEGTGTNDINSQKMGNDIGVFNSKFTNFQVTETEKGSGLYNLTVTATPNDGYQWDDGTKDQKELKIATNVDINIKDASVDESVKNNMKNDAWGLDAYDKSPEESDLEKIKEFFKVQENANYLLSYANGKEAGKEGVLNSRFGSTTLLNVEFTSIKVENIEIVDKKAKANEKQILIPLVLSPINSHTWKDNSESTNIWVKSDTYFYVTIPFGNAK</sequence>
<evidence type="ECO:0000313" key="3">
    <source>
        <dbReference type="Proteomes" id="UP000028523"/>
    </source>
</evidence>
<organism evidence="2 3">
    <name type="scientific">Malacoplasma iowae DK-CPA</name>
    <dbReference type="NCBI Taxonomy" id="1394179"/>
    <lineage>
        <taxon>Bacteria</taxon>
        <taxon>Bacillati</taxon>
        <taxon>Mycoplasmatota</taxon>
        <taxon>Mycoplasmoidales</taxon>
        <taxon>Mycoplasmoidaceae</taxon>
        <taxon>Malacoplasma</taxon>
    </lineage>
</organism>
<name>A0A084U4X1_MALIO</name>
<reference evidence="2 3" key="1">
    <citation type="journal article" date="2014" name="PLoS ONE">
        <title>Reduction of Hydrogen Peroxide Accumulation and Toxicity by a Catalase from Mycoplasma iowae.</title>
        <authorList>
            <person name="Pritchard R.E."/>
            <person name="Prassinos A.J."/>
            <person name="Osborne J.D."/>
            <person name="Raviv Z."/>
            <person name="Balish M.F."/>
        </authorList>
    </citation>
    <scope>NUCLEOTIDE SEQUENCE [LARGE SCALE GENOMIC DNA]</scope>
    <source>
        <strain evidence="2 3">DK-CPA</strain>
    </source>
</reference>